<keyword evidence="3" id="KW-1185">Reference proteome</keyword>
<evidence type="ECO:0000313" key="2">
    <source>
        <dbReference type="EMBL" id="TDT33094.1"/>
    </source>
</evidence>
<reference evidence="2 3" key="1">
    <citation type="submission" date="2019-03" db="EMBL/GenBank/DDBJ databases">
        <title>Genomic Encyclopedia of Archaeal and Bacterial Type Strains, Phase II (KMG-II): from individual species to whole genera.</title>
        <authorList>
            <person name="Goeker M."/>
        </authorList>
    </citation>
    <scope>NUCLEOTIDE SEQUENCE [LARGE SCALE GENOMIC DNA]</scope>
    <source>
        <strain evidence="2 3">DSM 24323</strain>
    </source>
</reference>
<dbReference type="AlphaFoldDB" id="A0A4R7J759"/>
<sequence length="112" mass="11610">MNDSSGPDRGERTPGEGGHRMTGTPTPASLAGPRSTGAAAPRVEAEPETTGASRNGDPQDAPRLTDPPHTGEPEVDAVLAELGELATDPAQVQAQLSRAHEALQEIINRRGQ</sequence>
<feature type="region of interest" description="Disordered" evidence="1">
    <location>
        <begin position="1"/>
        <end position="74"/>
    </location>
</feature>
<feature type="compositionally biased region" description="Basic and acidic residues" evidence="1">
    <location>
        <begin position="1"/>
        <end position="19"/>
    </location>
</feature>
<organism evidence="2 3">
    <name type="scientific">Naumannella halotolerans</name>
    <dbReference type="NCBI Taxonomy" id="993414"/>
    <lineage>
        <taxon>Bacteria</taxon>
        <taxon>Bacillati</taxon>
        <taxon>Actinomycetota</taxon>
        <taxon>Actinomycetes</taxon>
        <taxon>Propionibacteriales</taxon>
        <taxon>Propionibacteriaceae</taxon>
        <taxon>Naumannella</taxon>
    </lineage>
</organism>
<dbReference type="Proteomes" id="UP000295371">
    <property type="component" value="Unassembled WGS sequence"/>
</dbReference>
<dbReference type="RefSeq" id="WP_133753660.1">
    <property type="nucleotide sequence ID" value="NZ_CP171129.1"/>
</dbReference>
<protein>
    <submittedName>
        <fullName evidence="2">Uncharacterized protein</fullName>
    </submittedName>
</protein>
<name>A0A4R7J759_9ACTN</name>
<evidence type="ECO:0000256" key="1">
    <source>
        <dbReference type="SAM" id="MobiDB-lite"/>
    </source>
</evidence>
<evidence type="ECO:0000313" key="3">
    <source>
        <dbReference type="Proteomes" id="UP000295371"/>
    </source>
</evidence>
<proteinExistence type="predicted"/>
<accession>A0A4R7J759</accession>
<gene>
    <name evidence="2" type="ORF">CLV29_0695</name>
</gene>
<dbReference type="EMBL" id="SOAW01000001">
    <property type="protein sequence ID" value="TDT33094.1"/>
    <property type="molecule type" value="Genomic_DNA"/>
</dbReference>
<comment type="caution">
    <text evidence="2">The sequence shown here is derived from an EMBL/GenBank/DDBJ whole genome shotgun (WGS) entry which is preliminary data.</text>
</comment>